<keyword evidence="5" id="KW-1185">Reference proteome</keyword>
<gene>
    <name evidence="4" type="ORF">SUTMEG_20200</name>
</gene>
<comment type="similarity">
    <text evidence="2">Belongs to the YbaB/EbfC family.</text>
</comment>
<dbReference type="Proteomes" id="UP000271003">
    <property type="component" value="Chromosome"/>
</dbReference>
<dbReference type="RefSeq" id="WP_120177673.1">
    <property type="nucleotide sequence ID" value="NZ_AP018786.1"/>
</dbReference>
<comment type="subcellular location">
    <subcellularLocation>
        <location evidence="2">Cytoplasm</location>
        <location evidence="2">Nucleoid</location>
    </subcellularLocation>
</comment>
<dbReference type="KEGG" id="sutt:SUTMEG_20200"/>
<evidence type="ECO:0000256" key="1">
    <source>
        <dbReference type="ARBA" id="ARBA00023125"/>
    </source>
</evidence>
<sequence length="110" mass="11760">MRGMGGMGGMGGLMAQAQKMQAKLAKVQEEIAQMEIEGEAGSGAVKVVISGKHECRRVTIDPKTVDPDDIEMLEDLVTLAFNDAVTKLSAVSEARMRQAVPLPPGMKMPF</sequence>
<dbReference type="InterPro" id="IPR036894">
    <property type="entry name" value="YbaB-like_sf"/>
</dbReference>
<dbReference type="InterPro" id="IPR004401">
    <property type="entry name" value="YbaB/EbfC"/>
</dbReference>
<organism evidence="4 5">
    <name type="scientific">Sutterella megalosphaeroides</name>
    <dbReference type="NCBI Taxonomy" id="2494234"/>
    <lineage>
        <taxon>Bacteria</taxon>
        <taxon>Pseudomonadati</taxon>
        <taxon>Pseudomonadota</taxon>
        <taxon>Betaproteobacteria</taxon>
        <taxon>Burkholderiales</taxon>
        <taxon>Sutterellaceae</taxon>
        <taxon>Sutterella</taxon>
    </lineage>
</organism>
<evidence type="ECO:0000313" key="5">
    <source>
        <dbReference type="Proteomes" id="UP000271003"/>
    </source>
</evidence>
<protein>
    <recommendedName>
        <fullName evidence="2">Nucleoid-associated protein SUTMEG_20200</fullName>
    </recommendedName>
</protein>
<name>A0A2Z6IC81_9BURK</name>
<dbReference type="GO" id="GO:0003677">
    <property type="term" value="F:DNA binding"/>
    <property type="evidence" value="ECO:0007669"/>
    <property type="project" value="UniProtKB-UniRule"/>
</dbReference>
<dbReference type="HAMAP" id="MF_00274">
    <property type="entry name" value="DNA_YbaB_EbfC"/>
    <property type="match status" value="1"/>
</dbReference>
<keyword evidence="1 2" id="KW-0238">DNA-binding</keyword>
<evidence type="ECO:0000313" key="4">
    <source>
        <dbReference type="EMBL" id="BBF24129.1"/>
    </source>
</evidence>
<dbReference type="EMBL" id="AP018786">
    <property type="protein sequence ID" value="BBF24129.1"/>
    <property type="molecule type" value="Genomic_DNA"/>
</dbReference>
<keyword evidence="3" id="KW-0175">Coiled coil</keyword>
<dbReference type="OrthoDB" id="9808738at2"/>
<dbReference type="GO" id="GO:0005829">
    <property type="term" value="C:cytosol"/>
    <property type="evidence" value="ECO:0007669"/>
    <property type="project" value="TreeGrafter"/>
</dbReference>
<dbReference type="PIRSF" id="PIRSF004555">
    <property type="entry name" value="UCP004555"/>
    <property type="match status" value="1"/>
</dbReference>
<dbReference type="AlphaFoldDB" id="A0A2Z6IC81"/>
<dbReference type="Gene3D" id="3.30.1310.10">
    <property type="entry name" value="Nucleoid-associated protein YbaB-like domain"/>
    <property type="match status" value="1"/>
</dbReference>
<dbReference type="NCBIfam" id="TIGR00103">
    <property type="entry name" value="DNA_YbaB_EbfC"/>
    <property type="match status" value="1"/>
</dbReference>
<dbReference type="GO" id="GO:0043590">
    <property type="term" value="C:bacterial nucleoid"/>
    <property type="evidence" value="ECO:0007669"/>
    <property type="project" value="UniProtKB-UniRule"/>
</dbReference>
<comment type="subunit">
    <text evidence="2">Homodimer.</text>
</comment>
<feature type="coiled-coil region" evidence="3">
    <location>
        <begin position="10"/>
        <end position="37"/>
    </location>
</feature>
<reference evidence="4 5" key="1">
    <citation type="journal article" date="2018" name="Int. J. Syst. Evol. Microbiol.">
        <title>Mesosutterella multiformis gen. nov., sp. nov., a member of the family Sutterellaceae and Sutterella megalosphaeroides sp. nov., isolated from human faeces.</title>
        <authorList>
            <person name="Sakamoto M."/>
            <person name="Ikeyama N."/>
            <person name="Kunihiro T."/>
            <person name="Iino T."/>
            <person name="Yuki M."/>
            <person name="Ohkuma M."/>
        </authorList>
    </citation>
    <scope>NUCLEOTIDE SEQUENCE [LARGE SCALE GENOMIC DNA]</scope>
    <source>
        <strain evidence="4 5">6FBBBH3</strain>
    </source>
</reference>
<keyword evidence="2" id="KW-0963">Cytoplasm</keyword>
<dbReference type="Pfam" id="PF02575">
    <property type="entry name" value="YbaB_DNA_bd"/>
    <property type="match status" value="1"/>
</dbReference>
<dbReference type="PANTHER" id="PTHR33449:SF1">
    <property type="entry name" value="NUCLEOID-ASSOCIATED PROTEIN YBAB"/>
    <property type="match status" value="1"/>
</dbReference>
<dbReference type="PANTHER" id="PTHR33449">
    <property type="entry name" value="NUCLEOID-ASSOCIATED PROTEIN YBAB"/>
    <property type="match status" value="1"/>
</dbReference>
<dbReference type="SUPFAM" id="SSF82607">
    <property type="entry name" value="YbaB-like"/>
    <property type="match status" value="1"/>
</dbReference>
<evidence type="ECO:0000256" key="3">
    <source>
        <dbReference type="SAM" id="Coils"/>
    </source>
</evidence>
<evidence type="ECO:0000256" key="2">
    <source>
        <dbReference type="HAMAP-Rule" id="MF_00274"/>
    </source>
</evidence>
<accession>A0A2Z6IC81</accession>
<proteinExistence type="inferred from homology"/>
<comment type="function">
    <text evidence="2">Binds to DNA and alters its conformation. May be involved in regulation of gene expression, nucleoid organization and DNA protection.</text>
</comment>